<keyword evidence="2" id="KW-1185">Reference proteome</keyword>
<accession>A0A4Y2FRJ2</accession>
<reference evidence="1 2" key="1">
    <citation type="journal article" date="2019" name="Sci. Rep.">
        <title>Orb-weaving spider Araneus ventricosus genome elucidates the spidroin gene catalogue.</title>
        <authorList>
            <person name="Kono N."/>
            <person name="Nakamura H."/>
            <person name="Ohtoshi R."/>
            <person name="Moran D.A.P."/>
            <person name="Shinohara A."/>
            <person name="Yoshida Y."/>
            <person name="Fujiwara M."/>
            <person name="Mori M."/>
            <person name="Tomita M."/>
            <person name="Arakawa K."/>
        </authorList>
    </citation>
    <scope>NUCLEOTIDE SEQUENCE [LARGE SCALE GENOMIC DNA]</scope>
</reference>
<dbReference type="Proteomes" id="UP000499080">
    <property type="component" value="Unassembled WGS sequence"/>
</dbReference>
<comment type="caution">
    <text evidence="1">The sequence shown here is derived from an EMBL/GenBank/DDBJ whole genome shotgun (WGS) entry which is preliminary data.</text>
</comment>
<organism evidence="1 2">
    <name type="scientific">Araneus ventricosus</name>
    <name type="common">Orbweaver spider</name>
    <name type="synonym">Epeira ventricosa</name>
    <dbReference type="NCBI Taxonomy" id="182803"/>
    <lineage>
        <taxon>Eukaryota</taxon>
        <taxon>Metazoa</taxon>
        <taxon>Ecdysozoa</taxon>
        <taxon>Arthropoda</taxon>
        <taxon>Chelicerata</taxon>
        <taxon>Arachnida</taxon>
        <taxon>Araneae</taxon>
        <taxon>Araneomorphae</taxon>
        <taxon>Entelegynae</taxon>
        <taxon>Araneoidea</taxon>
        <taxon>Araneidae</taxon>
        <taxon>Araneus</taxon>
    </lineage>
</organism>
<dbReference type="AlphaFoldDB" id="A0A4Y2FRJ2"/>
<dbReference type="EMBL" id="BGPR01001055">
    <property type="protein sequence ID" value="GBM44100.1"/>
    <property type="molecule type" value="Genomic_DNA"/>
</dbReference>
<name>A0A4Y2FRJ2_ARAVE</name>
<evidence type="ECO:0000313" key="1">
    <source>
        <dbReference type="EMBL" id="GBM44100.1"/>
    </source>
</evidence>
<sequence>MGKDALFKYIPETRRKETKKHLHKVASQADRKSLIITLIARTIALSVEKQLTNQQCKQVSKDIIIPSFQHAGIYSRSDRSWEDYKWNNLEKFGSRHL</sequence>
<protein>
    <submittedName>
        <fullName evidence="1">Uncharacterized protein</fullName>
    </submittedName>
</protein>
<evidence type="ECO:0000313" key="2">
    <source>
        <dbReference type="Proteomes" id="UP000499080"/>
    </source>
</evidence>
<gene>
    <name evidence="1" type="ORF">AVEN_242212_1</name>
</gene>
<proteinExistence type="predicted"/>